<reference evidence="11 12" key="1">
    <citation type="journal article" date="2023" name="G3 (Bethesda)">
        <title>A high-quality reference genome for the fission yeast Schizosaccharomyces osmophilus.</title>
        <authorList>
            <person name="Jia G.S."/>
            <person name="Zhang W.C."/>
            <person name="Liang Y."/>
            <person name="Liu X.H."/>
            <person name="Rhind N."/>
            <person name="Pidoux A."/>
            <person name="Brysch-Herzberg M."/>
            <person name="Du L.L."/>
        </authorList>
    </citation>
    <scope>NUCLEOTIDE SEQUENCE [LARGE SCALE GENOMIC DNA]</scope>
    <source>
        <strain evidence="11 12">CBS 15793</strain>
    </source>
</reference>
<evidence type="ECO:0000259" key="10">
    <source>
        <dbReference type="PROSITE" id="PS51194"/>
    </source>
</evidence>
<dbReference type="Gene3D" id="1.10.3380.30">
    <property type="match status" value="1"/>
</dbReference>
<dbReference type="Proteomes" id="UP001212411">
    <property type="component" value="Chromosome 2"/>
</dbReference>
<dbReference type="RefSeq" id="XP_056037431.1">
    <property type="nucleotide sequence ID" value="XM_056181437.1"/>
</dbReference>
<dbReference type="Gene3D" id="2.40.30.300">
    <property type="match status" value="1"/>
</dbReference>
<proteinExistence type="inferred from homology"/>
<dbReference type="InterPro" id="IPR016438">
    <property type="entry name" value="SKI2-like"/>
</dbReference>
<dbReference type="InterPro" id="IPR050699">
    <property type="entry name" value="RNA-DNA_Helicase"/>
</dbReference>
<dbReference type="EMBL" id="CP115612">
    <property type="protein sequence ID" value="WBW73188.1"/>
    <property type="molecule type" value="Genomic_DNA"/>
</dbReference>
<keyword evidence="6" id="KW-0067">ATP-binding</keyword>
<keyword evidence="5 11" id="KW-0347">Helicase</keyword>
<feature type="region of interest" description="Disordered" evidence="8">
    <location>
        <begin position="1"/>
        <end position="51"/>
    </location>
</feature>
<sequence>MENDLDMPGEGERIASLNMDGFFRERSMDQNTDEKNNKLHEYDQTRPSTDTPEIQKVKETSKKKLFAPETIYNLQTNFDEEGAQKGIFHDERHDRSFALHKVVVPPDYKYSSIEEHVPNDPPAKSYSFQLDPFQATAVACIERSESVLVSAHTSAGKTVIAEYAIAQSLKNKQRVVYTSPIKSLSNQKYRELLSEFGDVGLLTGDVSINPTASCLVMTTEILRSMLYKNSELMHEVAWVIFDEIHYMQDKDRGVVWEETLILLPDAVRYVFLSATLPNAMQFARWIADTHYQPCHVVYTDYRPTPLQHFIYPHGADGIYMIVDEKNRFKDESFSKVVEVLQSNVESRENHQSRKKGKRTTSLQRIISMVITNQYDPLIVFCFSKKECEANVFQLNKVDLNDDEKKDLINEIIDSALLQLTEEDRKIPQFDHMRSFLLRGIGFHHSGLLPIMKELVEILFQEGLVRILFATETFAIGLNMPARTVLFTNAQKFSGTNFRWLTSGEYMQMSGRAGRRGIDSKGLSIVMVDQSIDEQTARALMNGQPASLYSAFHLSYNMILSLMRIEGISPEDLLRRSFYQFQKMESIPLLIHELDEYKMKEKSIEIKDEQSLKRFHELKLQLERYGKDIKHTIMEPENCLPYLQPGRLAQVKIHETLFPWGIIVNSTKRTISSSQKVNSQDMYVVDILLPLSSRSTSNSNLRSAQLSAPLPSEKPVYEVIAVFLSSIENFSCLRVLLPRDLSSHESRRSTYQNVLEVQKKLNDDMPLLDPIEHMNIKEATLKLHMRKVEILEPKFLKSPYYRDPSFRSEYHKYTDKLELKNSIKDLSTKIGSTESIIHLKELKSRQRTLRRLGFTTADNVIDIKGRVACEISTGDELLITEMIFQGIFNSLSPDIFAATLSCFVYQEKSDVSSLNLKEPYSATYKAILNIARRIITVSVESRLNVDEDEYVHQFKPDMMEAVSKWINGGTFLEICEMTKLYEGSIVRTFRRLSELLKQFRNAAVVLGNYELQEKSVITEQLLYRDIISSSSLYF</sequence>
<dbReference type="Pfam" id="PF21408">
    <property type="entry name" value="MTR4-like_stalk"/>
    <property type="match status" value="1"/>
</dbReference>
<feature type="domain" description="Helicase ATP-binding" evidence="9">
    <location>
        <begin position="138"/>
        <end position="294"/>
    </location>
</feature>
<comment type="subcellular location">
    <subcellularLocation>
        <location evidence="1">Nucleus</location>
    </subcellularLocation>
</comment>
<protein>
    <submittedName>
        <fullName evidence="11">MTREC (Exosome adaptor) complex RNA helicase subunit Mtl1</fullName>
    </submittedName>
</protein>
<dbReference type="Pfam" id="PF13234">
    <property type="entry name" value="MTR4_beta-barrel"/>
    <property type="match status" value="1"/>
</dbReference>
<evidence type="ECO:0000256" key="4">
    <source>
        <dbReference type="ARBA" id="ARBA00022801"/>
    </source>
</evidence>
<dbReference type="InterPro" id="IPR025696">
    <property type="entry name" value="Beta-barrel_MTR4"/>
</dbReference>
<dbReference type="SMART" id="SM00490">
    <property type="entry name" value="HELICc"/>
    <property type="match status" value="1"/>
</dbReference>
<dbReference type="SMART" id="SM00487">
    <property type="entry name" value="DEXDc"/>
    <property type="match status" value="1"/>
</dbReference>
<evidence type="ECO:0000256" key="6">
    <source>
        <dbReference type="ARBA" id="ARBA00022840"/>
    </source>
</evidence>
<dbReference type="InterPro" id="IPR014001">
    <property type="entry name" value="Helicase_ATP-bd"/>
</dbReference>
<dbReference type="GO" id="GO:0003724">
    <property type="term" value="F:RNA helicase activity"/>
    <property type="evidence" value="ECO:0007669"/>
    <property type="project" value="InterPro"/>
</dbReference>
<dbReference type="CDD" id="cd18795">
    <property type="entry name" value="SF2_C_Ski2"/>
    <property type="match status" value="1"/>
</dbReference>
<comment type="similarity">
    <text evidence="2">Belongs to the helicase family. SKI2 subfamily.</text>
</comment>
<dbReference type="Gene3D" id="3.40.50.300">
    <property type="entry name" value="P-loop containing nucleotide triphosphate hydrolases"/>
    <property type="match status" value="2"/>
</dbReference>
<dbReference type="GO" id="GO:0003723">
    <property type="term" value="F:RNA binding"/>
    <property type="evidence" value="ECO:0007669"/>
    <property type="project" value="InterPro"/>
</dbReference>
<dbReference type="GO" id="GO:0000460">
    <property type="term" value="P:maturation of 5.8S rRNA"/>
    <property type="evidence" value="ECO:0007669"/>
    <property type="project" value="TreeGrafter"/>
</dbReference>
<dbReference type="PIRSF" id="PIRSF005198">
    <property type="entry name" value="Antiviral_helicase_SKI2"/>
    <property type="match status" value="1"/>
</dbReference>
<dbReference type="InterPro" id="IPR048392">
    <property type="entry name" value="MTR4-like_stalk"/>
</dbReference>
<dbReference type="InterPro" id="IPR012961">
    <property type="entry name" value="Ski2/MTR4_C"/>
</dbReference>
<dbReference type="AlphaFoldDB" id="A0AAF0AW67"/>
<dbReference type="InterPro" id="IPR027417">
    <property type="entry name" value="P-loop_NTPase"/>
</dbReference>
<dbReference type="KEGG" id="som:SOMG_02646"/>
<dbReference type="PROSITE" id="PS51194">
    <property type="entry name" value="HELICASE_CTER"/>
    <property type="match status" value="1"/>
</dbReference>
<evidence type="ECO:0000256" key="8">
    <source>
        <dbReference type="SAM" id="MobiDB-lite"/>
    </source>
</evidence>
<dbReference type="FunFam" id="3.40.50.300:FF:000083">
    <property type="entry name" value="ATP-dependent RNA helicase DOB1"/>
    <property type="match status" value="1"/>
</dbReference>
<dbReference type="CDD" id="cd18024">
    <property type="entry name" value="DEXHc_Mtr4-like"/>
    <property type="match status" value="1"/>
</dbReference>
<evidence type="ECO:0000313" key="11">
    <source>
        <dbReference type="EMBL" id="WBW73188.1"/>
    </source>
</evidence>
<dbReference type="Pfam" id="PF00270">
    <property type="entry name" value="DEAD"/>
    <property type="match status" value="1"/>
</dbReference>
<dbReference type="SUPFAM" id="SSF52540">
    <property type="entry name" value="P-loop containing nucleoside triphosphate hydrolases"/>
    <property type="match status" value="1"/>
</dbReference>
<organism evidence="11 12">
    <name type="scientific">Schizosaccharomyces osmophilus</name>
    <dbReference type="NCBI Taxonomy" id="2545709"/>
    <lineage>
        <taxon>Eukaryota</taxon>
        <taxon>Fungi</taxon>
        <taxon>Dikarya</taxon>
        <taxon>Ascomycota</taxon>
        <taxon>Taphrinomycotina</taxon>
        <taxon>Schizosaccharomycetes</taxon>
        <taxon>Schizosaccharomycetales</taxon>
        <taxon>Schizosaccharomycetaceae</taxon>
        <taxon>Schizosaccharomyces</taxon>
    </lineage>
</organism>
<evidence type="ECO:0000256" key="5">
    <source>
        <dbReference type="ARBA" id="ARBA00022806"/>
    </source>
</evidence>
<keyword evidence="7" id="KW-0539">Nucleus</keyword>
<keyword evidence="3" id="KW-0547">Nucleotide-binding</keyword>
<evidence type="ECO:0000313" key="12">
    <source>
        <dbReference type="Proteomes" id="UP001212411"/>
    </source>
</evidence>
<dbReference type="PANTHER" id="PTHR12131">
    <property type="entry name" value="ATP-DEPENDENT RNA AND DNA HELICASE"/>
    <property type="match status" value="1"/>
</dbReference>
<evidence type="ECO:0000256" key="7">
    <source>
        <dbReference type="ARBA" id="ARBA00023242"/>
    </source>
</evidence>
<feature type="compositionally biased region" description="Basic and acidic residues" evidence="8">
    <location>
        <begin position="22"/>
        <end position="44"/>
    </location>
</feature>
<dbReference type="Pfam" id="PF00271">
    <property type="entry name" value="Helicase_C"/>
    <property type="match status" value="1"/>
</dbReference>
<evidence type="ECO:0000256" key="3">
    <source>
        <dbReference type="ARBA" id="ARBA00022741"/>
    </source>
</evidence>
<dbReference type="GO" id="GO:0005634">
    <property type="term" value="C:nucleus"/>
    <property type="evidence" value="ECO:0007669"/>
    <property type="project" value="UniProtKB-SubCell"/>
</dbReference>
<name>A0AAF0AW67_9SCHI</name>
<dbReference type="PROSITE" id="PS51192">
    <property type="entry name" value="HELICASE_ATP_BIND_1"/>
    <property type="match status" value="1"/>
</dbReference>
<dbReference type="GO" id="GO:0016887">
    <property type="term" value="F:ATP hydrolysis activity"/>
    <property type="evidence" value="ECO:0007669"/>
    <property type="project" value="UniProtKB-ARBA"/>
</dbReference>
<dbReference type="SMART" id="SM01142">
    <property type="entry name" value="DSHCT"/>
    <property type="match status" value="1"/>
</dbReference>
<feature type="domain" description="Helicase C-terminal" evidence="10">
    <location>
        <begin position="369"/>
        <end position="565"/>
    </location>
</feature>
<dbReference type="FunFam" id="3.40.50.300:FF:000141">
    <property type="entry name" value="ATP-dependent RNA helicase DOB1"/>
    <property type="match status" value="1"/>
</dbReference>
<accession>A0AAF0AW67</accession>
<keyword evidence="12" id="KW-1185">Reference proteome</keyword>
<dbReference type="InterPro" id="IPR011545">
    <property type="entry name" value="DEAD/DEAH_box_helicase_dom"/>
</dbReference>
<dbReference type="GO" id="GO:0006401">
    <property type="term" value="P:RNA catabolic process"/>
    <property type="evidence" value="ECO:0007669"/>
    <property type="project" value="InterPro"/>
</dbReference>
<dbReference type="PANTHER" id="PTHR12131:SF30">
    <property type="entry name" value="ATP-DEPENDENT RNA HELICASE DOB1"/>
    <property type="match status" value="1"/>
</dbReference>
<keyword evidence="4" id="KW-0378">Hydrolase</keyword>
<evidence type="ECO:0000256" key="1">
    <source>
        <dbReference type="ARBA" id="ARBA00004123"/>
    </source>
</evidence>
<dbReference type="GeneID" id="80876126"/>
<gene>
    <name evidence="11" type="primary">mtl1</name>
    <name evidence="11" type="ORF">SOMG_02646</name>
</gene>
<dbReference type="InterPro" id="IPR001650">
    <property type="entry name" value="Helicase_C-like"/>
</dbReference>
<evidence type="ECO:0000259" key="9">
    <source>
        <dbReference type="PROSITE" id="PS51192"/>
    </source>
</evidence>
<dbReference type="Pfam" id="PF08148">
    <property type="entry name" value="DSHCT"/>
    <property type="match status" value="1"/>
</dbReference>
<dbReference type="GO" id="GO:0005524">
    <property type="term" value="F:ATP binding"/>
    <property type="evidence" value="ECO:0007669"/>
    <property type="project" value="UniProtKB-KW"/>
</dbReference>
<evidence type="ECO:0000256" key="2">
    <source>
        <dbReference type="ARBA" id="ARBA00010140"/>
    </source>
</evidence>